<reference evidence="2" key="1">
    <citation type="journal article" date="2019" name="Sci. Rep.">
        <title>Draft genome of Tanacetum cinerariifolium, the natural source of mosquito coil.</title>
        <authorList>
            <person name="Yamashiro T."/>
            <person name="Shiraishi A."/>
            <person name="Satake H."/>
            <person name="Nakayama K."/>
        </authorList>
    </citation>
    <scope>NUCLEOTIDE SEQUENCE</scope>
</reference>
<evidence type="ECO:0000313" key="2">
    <source>
        <dbReference type="EMBL" id="GEU90717.1"/>
    </source>
</evidence>
<accession>A0A6L2NYM0</accession>
<feature type="compositionally biased region" description="Basic and acidic residues" evidence="1">
    <location>
        <begin position="43"/>
        <end position="52"/>
    </location>
</feature>
<proteinExistence type="predicted"/>
<organism evidence="2">
    <name type="scientific">Tanacetum cinerariifolium</name>
    <name type="common">Dalmatian daisy</name>
    <name type="synonym">Chrysanthemum cinerariifolium</name>
    <dbReference type="NCBI Taxonomy" id="118510"/>
    <lineage>
        <taxon>Eukaryota</taxon>
        <taxon>Viridiplantae</taxon>
        <taxon>Streptophyta</taxon>
        <taxon>Embryophyta</taxon>
        <taxon>Tracheophyta</taxon>
        <taxon>Spermatophyta</taxon>
        <taxon>Magnoliopsida</taxon>
        <taxon>eudicotyledons</taxon>
        <taxon>Gunneridae</taxon>
        <taxon>Pentapetalae</taxon>
        <taxon>asterids</taxon>
        <taxon>campanulids</taxon>
        <taxon>Asterales</taxon>
        <taxon>Asteraceae</taxon>
        <taxon>Asteroideae</taxon>
        <taxon>Anthemideae</taxon>
        <taxon>Anthemidinae</taxon>
        <taxon>Tanacetum</taxon>
    </lineage>
</organism>
<gene>
    <name evidence="2" type="ORF">Tci_062695</name>
</gene>
<sequence>MKQWYQREGIKQHTNSCLIITQESAMDADKKESVTPVNPTVNQEEKKETTVTKKSEKKEGLLVCPVIRECYNKRKVLDIVVLLHHSQDPGSTKNYGSSINQEVDEGKCYSNTSRVLMKEQESVLQNTTVMVKTSLDKACNDLQQNYTEEITAPIEIKENYEVKGKGLEHFGVELEDMKDEDETDNQQTVYAQPNFEEFLKSSHEEMKKRKKEEKKKKGHIQAL</sequence>
<protein>
    <submittedName>
        <fullName evidence="2">Uncharacterized protein</fullName>
    </submittedName>
</protein>
<feature type="compositionally biased region" description="Basic residues" evidence="1">
    <location>
        <begin position="208"/>
        <end position="223"/>
    </location>
</feature>
<name>A0A6L2NYM0_TANCI</name>
<dbReference type="EMBL" id="BKCJ010010245">
    <property type="protein sequence ID" value="GEU90717.1"/>
    <property type="molecule type" value="Genomic_DNA"/>
</dbReference>
<feature type="region of interest" description="Disordered" evidence="1">
    <location>
        <begin position="27"/>
        <end position="52"/>
    </location>
</feature>
<feature type="region of interest" description="Disordered" evidence="1">
    <location>
        <begin position="200"/>
        <end position="223"/>
    </location>
</feature>
<comment type="caution">
    <text evidence="2">The sequence shown here is derived from an EMBL/GenBank/DDBJ whole genome shotgun (WGS) entry which is preliminary data.</text>
</comment>
<evidence type="ECO:0000256" key="1">
    <source>
        <dbReference type="SAM" id="MobiDB-lite"/>
    </source>
</evidence>
<dbReference type="AlphaFoldDB" id="A0A6L2NYM0"/>